<protein>
    <submittedName>
        <fullName evidence="1">Uncharacterized protein</fullName>
    </submittedName>
</protein>
<proteinExistence type="predicted"/>
<dbReference type="AlphaFoldDB" id="A0A0K6FMY1"/>
<organism evidence="1 2">
    <name type="scientific">Rhizoctonia solani</name>
    <dbReference type="NCBI Taxonomy" id="456999"/>
    <lineage>
        <taxon>Eukaryota</taxon>
        <taxon>Fungi</taxon>
        <taxon>Dikarya</taxon>
        <taxon>Basidiomycota</taxon>
        <taxon>Agaricomycotina</taxon>
        <taxon>Agaricomycetes</taxon>
        <taxon>Cantharellales</taxon>
        <taxon>Ceratobasidiaceae</taxon>
        <taxon>Rhizoctonia</taxon>
    </lineage>
</organism>
<dbReference type="EMBL" id="CYGV01000114">
    <property type="protein sequence ID" value="CUA67518.1"/>
    <property type="molecule type" value="Genomic_DNA"/>
</dbReference>
<reference evidence="1 2" key="1">
    <citation type="submission" date="2015-07" db="EMBL/GenBank/DDBJ databases">
        <authorList>
            <person name="Noorani M."/>
        </authorList>
    </citation>
    <scope>NUCLEOTIDE SEQUENCE [LARGE SCALE GENOMIC DNA]</scope>
    <source>
        <strain evidence="1">BBA 69670</strain>
    </source>
</reference>
<name>A0A0K6FMY1_9AGAM</name>
<evidence type="ECO:0000313" key="2">
    <source>
        <dbReference type="Proteomes" id="UP000044841"/>
    </source>
</evidence>
<keyword evidence="2" id="KW-1185">Reference proteome</keyword>
<gene>
    <name evidence="1" type="ORF">RSOLAG22IIIB_07408</name>
</gene>
<evidence type="ECO:0000313" key="1">
    <source>
        <dbReference type="EMBL" id="CUA67518.1"/>
    </source>
</evidence>
<sequence length="160" mass="17743">MAQVLKNKCRDSNNQCKPTLIWFRDILGLIKSMDRLSPEPLQETDLESSTDDSEVLDDEITQVIDDKPEDMGNLDKPEEWEIGAGLDKNPEPVLGVNASKSCKYFEVAQNNGIDLSNPSLRDLLCDTPNEDDFTQGSTVSPSESGPLLPYADIYASPTMF</sequence>
<dbReference type="Proteomes" id="UP000044841">
    <property type="component" value="Unassembled WGS sequence"/>
</dbReference>
<accession>A0A0K6FMY1</accession>